<dbReference type="PANTHER" id="PTHR43065">
    <property type="entry name" value="SENSOR HISTIDINE KINASE"/>
    <property type="match status" value="1"/>
</dbReference>
<dbReference type="InterPro" id="IPR003661">
    <property type="entry name" value="HisK_dim/P_dom"/>
</dbReference>
<dbReference type="Proteomes" id="UP000477680">
    <property type="component" value="Chromosome"/>
</dbReference>
<dbReference type="SUPFAM" id="SSF55785">
    <property type="entry name" value="PYP-like sensor domain (PAS domain)"/>
    <property type="match status" value="2"/>
</dbReference>
<protein>
    <recommendedName>
        <fullName evidence="2">histidine kinase</fullName>
        <ecNumber evidence="2">2.7.13.3</ecNumber>
    </recommendedName>
</protein>
<dbReference type="PANTHER" id="PTHR43065:SF42">
    <property type="entry name" value="TWO-COMPONENT SENSOR PPRA"/>
    <property type="match status" value="1"/>
</dbReference>
<dbReference type="PROSITE" id="PS50109">
    <property type="entry name" value="HIS_KIN"/>
    <property type="match status" value="1"/>
</dbReference>
<dbReference type="Gene3D" id="3.30.450.20">
    <property type="entry name" value="PAS domain"/>
    <property type="match status" value="2"/>
</dbReference>
<dbReference type="Gene3D" id="3.40.50.2300">
    <property type="match status" value="1"/>
</dbReference>
<dbReference type="Gene3D" id="1.10.287.130">
    <property type="match status" value="1"/>
</dbReference>
<evidence type="ECO:0000256" key="5">
    <source>
        <dbReference type="ARBA" id="ARBA00022741"/>
    </source>
</evidence>
<feature type="transmembrane region" description="Helical" evidence="10">
    <location>
        <begin position="20"/>
        <end position="44"/>
    </location>
</feature>
<evidence type="ECO:0000256" key="3">
    <source>
        <dbReference type="ARBA" id="ARBA00022553"/>
    </source>
</evidence>
<reference evidence="15 16" key="1">
    <citation type="submission" date="2020-02" db="EMBL/GenBank/DDBJ databases">
        <title>Genome sequencing for Kineobactrum sp. M2.</title>
        <authorList>
            <person name="Park S.-J."/>
        </authorList>
    </citation>
    <scope>NUCLEOTIDE SEQUENCE [LARGE SCALE GENOMIC DNA]</scope>
    <source>
        <strain evidence="15 16">M2</strain>
    </source>
</reference>
<dbReference type="Pfam" id="PF08448">
    <property type="entry name" value="PAS_4"/>
    <property type="match status" value="1"/>
</dbReference>
<feature type="transmembrane region" description="Helical" evidence="10">
    <location>
        <begin position="75"/>
        <end position="95"/>
    </location>
</feature>
<keyword evidence="16" id="KW-1185">Reference proteome</keyword>
<keyword evidence="8" id="KW-0902">Two-component regulatory system</keyword>
<dbReference type="RefSeq" id="WP_163494075.1">
    <property type="nucleotide sequence ID" value="NZ_CP048711.1"/>
</dbReference>
<dbReference type="Pfam" id="PF00989">
    <property type="entry name" value="PAS"/>
    <property type="match status" value="1"/>
</dbReference>
<dbReference type="EMBL" id="CP048711">
    <property type="protein sequence ID" value="QIB64825.1"/>
    <property type="molecule type" value="Genomic_DNA"/>
</dbReference>
<evidence type="ECO:0000256" key="9">
    <source>
        <dbReference type="PROSITE-ProRule" id="PRU00169"/>
    </source>
</evidence>
<dbReference type="InterPro" id="IPR000014">
    <property type="entry name" value="PAS"/>
</dbReference>
<evidence type="ECO:0000259" key="11">
    <source>
        <dbReference type="PROSITE" id="PS50109"/>
    </source>
</evidence>
<dbReference type="InterPro" id="IPR011006">
    <property type="entry name" value="CheY-like_superfamily"/>
</dbReference>
<dbReference type="CDD" id="cd00130">
    <property type="entry name" value="PAS"/>
    <property type="match status" value="2"/>
</dbReference>
<keyword evidence="6" id="KW-0418">Kinase</keyword>
<proteinExistence type="predicted"/>
<dbReference type="GO" id="GO:0006355">
    <property type="term" value="P:regulation of DNA-templated transcription"/>
    <property type="evidence" value="ECO:0007669"/>
    <property type="project" value="InterPro"/>
</dbReference>
<dbReference type="EC" id="2.7.13.3" evidence="2"/>
<evidence type="ECO:0000256" key="1">
    <source>
        <dbReference type="ARBA" id="ARBA00000085"/>
    </source>
</evidence>
<dbReference type="SUPFAM" id="SSF55874">
    <property type="entry name" value="ATPase domain of HSP90 chaperone/DNA topoisomerase II/histidine kinase"/>
    <property type="match status" value="1"/>
</dbReference>
<feature type="domain" description="PAS" evidence="13">
    <location>
        <begin position="324"/>
        <end position="395"/>
    </location>
</feature>
<evidence type="ECO:0000259" key="13">
    <source>
        <dbReference type="PROSITE" id="PS50112"/>
    </source>
</evidence>
<dbReference type="SMART" id="SM00448">
    <property type="entry name" value="REC"/>
    <property type="match status" value="1"/>
</dbReference>
<evidence type="ECO:0000313" key="15">
    <source>
        <dbReference type="EMBL" id="QIB64825.1"/>
    </source>
</evidence>
<evidence type="ECO:0000259" key="12">
    <source>
        <dbReference type="PROSITE" id="PS50110"/>
    </source>
</evidence>
<evidence type="ECO:0000256" key="10">
    <source>
        <dbReference type="SAM" id="Phobius"/>
    </source>
</evidence>
<keyword evidence="3 9" id="KW-0597">Phosphoprotein</keyword>
<dbReference type="CDD" id="cd00082">
    <property type="entry name" value="HisKA"/>
    <property type="match status" value="1"/>
</dbReference>
<dbReference type="SUPFAM" id="SSF52172">
    <property type="entry name" value="CheY-like"/>
    <property type="match status" value="1"/>
</dbReference>
<evidence type="ECO:0000256" key="2">
    <source>
        <dbReference type="ARBA" id="ARBA00012438"/>
    </source>
</evidence>
<dbReference type="SUPFAM" id="SSF47384">
    <property type="entry name" value="Homodimeric domain of signal transducing histidine kinase"/>
    <property type="match status" value="1"/>
</dbReference>
<dbReference type="SMART" id="SM00388">
    <property type="entry name" value="HisKA"/>
    <property type="match status" value="1"/>
</dbReference>
<dbReference type="InterPro" id="IPR036890">
    <property type="entry name" value="HATPase_C_sf"/>
</dbReference>
<dbReference type="InterPro" id="IPR003594">
    <property type="entry name" value="HATPase_dom"/>
</dbReference>
<evidence type="ECO:0000256" key="4">
    <source>
        <dbReference type="ARBA" id="ARBA00022679"/>
    </source>
</evidence>
<feature type="modified residue" description="4-aspartylphosphate" evidence="9">
    <location>
        <position position="757"/>
    </location>
</feature>
<dbReference type="PROSITE" id="PS50110">
    <property type="entry name" value="RESPONSE_REGULATORY"/>
    <property type="match status" value="1"/>
</dbReference>
<dbReference type="InterPro" id="IPR000700">
    <property type="entry name" value="PAS-assoc_C"/>
</dbReference>
<evidence type="ECO:0000259" key="14">
    <source>
        <dbReference type="PROSITE" id="PS50113"/>
    </source>
</evidence>
<name>A0A6C0U383_9GAMM</name>
<feature type="domain" description="PAC" evidence="14">
    <location>
        <begin position="271"/>
        <end position="323"/>
    </location>
</feature>
<dbReference type="PROSITE" id="PS50113">
    <property type="entry name" value="PAC"/>
    <property type="match status" value="2"/>
</dbReference>
<feature type="transmembrane region" description="Helical" evidence="10">
    <location>
        <begin position="101"/>
        <end position="131"/>
    </location>
</feature>
<dbReference type="InterPro" id="IPR048437">
    <property type="entry name" value="MASE11"/>
</dbReference>
<accession>A0A6C0U383</accession>
<dbReference type="InterPro" id="IPR013767">
    <property type="entry name" value="PAS_fold"/>
</dbReference>
<dbReference type="AlphaFoldDB" id="A0A6C0U383"/>
<dbReference type="InterPro" id="IPR035965">
    <property type="entry name" value="PAS-like_dom_sf"/>
</dbReference>
<dbReference type="Pfam" id="PF20969">
    <property type="entry name" value="MASE11"/>
    <property type="match status" value="1"/>
</dbReference>
<dbReference type="InterPro" id="IPR013656">
    <property type="entry name" value="PAS_4"/>
</dbReference>
<feature type="transmembrane region" description="Helical" evidence="10">
    <location>
        <begin position="50"/>
        <end position="68"/>
    </location>
</feature>
<dbReference type="PROSITE" id="PS50112">
    <property type="entry name" value="PAS"/>
    <property type="match status" value="2"/>
</dbReference>
<dbReference type="InterPro" id="IPR001789">
    <property type="entry name" value="Sig_transdc_resp-reg_receiver"/>
</dbReference>
<gene>
    <name evidence="15" type="ORF">G3T16_04895</name>
</gene>
<dbReference type="KEGG" id="kim:G3T16_04895"/>
<evidence type="ECO:0000256" key="7">
    <source>
        <dbReference type="ARBA" id="ARBA00022840"/>
    </source>
</evidence>
<dbReference type="GO" id="GO:0005524">
    <property type="term" value="F:ATP binding"/>
    <property type="evidence" value="ECO:0007669"/>
    <property type="project" value="UniProtKB-KW"/>
</dbReference>
<keyword evidence="4" id="KW-0808">Transferase</keyword>
<dbReference type="GO" id="GO:0000155">
    <property type="term" value="F:phosphorelay sensor kinase activity"/>
    <property type="evidence" value="ECO:0007669"/>
    <property type="project" value="InterPro"/>
</dbReference>
<feature type="domain" description="PAC" evidence="14">
    <location>
        <begin position="398"/>
        <end position="450"/>
    </location>
</feature>
<dbReference type="InterPro" id="IPR004358">
    <property type="entry name" value="Sig_transdc_His_kin-like_C"/>
</dbReference>
<dbReference type="NCBIfam" id="TIGR00229">
    <property type="entry name" value="sensory_box"/>
    <property type="match status" value="2"/>
</dbReference>
<feature type="domain" description="PAS" evidence="13">
    <location>
        <begin position="197"/>
        <end position="268"/>
    </location>
</feature>
<dbReference type="SMART" id="SM00387">
    <property type="entry name" value="HATPase_c"/>
    <property type="match status" value="1"/>
</dbReference>
<sequence>MKRPMLALLRIDPRQWQLDLFRLILWVSVIAGLLVYLPSMYAAYQKGTPGIAAVNTAAIVALAGLYLLNSWSYRWRAGIFCLVFYFLATGLLVYVGPVSQIYLVGFSLLTTLLLGLRAGILTLILNAITLLTLGLLGHASAEMVLLSREAGAAAWVTITLNFVLINSLLVLAIGSVISVLNDALQREVAARTSLEAERSQLRTLVDALPDAVFTKDAVGHYNTCNPMALSQLGLSHKEEVIGKTVFELFPPEFARVQHEEDRQLMSGELQRSSQERWTETNGRKAWFFTIKVPLHNADGTVSGLIGISREITSRKLAELERSRLLARLQLQIERMPLAYLLSDSNFCYSRWNPAAERMFGFSEAEVLHRHPFDVMVPPQSQAWMGGILEQVRAGSMEAHGECEIRTREGDIIICEWHNTPLYEESGEFIGLLSLAQDITGRKNLEGQLQQSQKMEAMGRLAGGVAHDFNNLLTVINGYSEALLQQAGQQAAVLELAGPIHEAGERAAALTRQLLSFSRQTIMQPRVLDLNTIVTDTGKMLQRLIGEDIQFTTVLAPDLHRVRVDPGQLDQVLINLAVNARDAMPSGGWLTLETANVTLSEDYAARHPDCKPGPHVMLAMSDTGAGMADEIMEHIFEPFFTTKGIGKGSGLGLAIVFGIVQQSNGCIHVYSESGHGTTFKIYLPAISDAVLPEVSSDPAPGPGGGETILLVEDEEEVRVLAARSLRDRGYQVLAAVDGHDAVAAMEAHGNDIDLLLTDVVMPNLGGRELMELFRQRFPRAGVIFMSGYTDDAVFRHGLLSADADFIQKPYTPSSLAAKVRAVLDARAVR</sequence>
<feature type="domain" description="Response regulatory" evidence="12">
    <location>
        <begin position="706"/>
        <end position="822"/>
    </location>
</feature>
<evidence type="ECO:0000256" key="6">
    <source>
        <dbReference type="ARBA" id="ARBA00022777"/>
    </source>
</evidence>
<dbReference type="InterPro" id="IPR001610">
    <property type="entry name" value="PAC"/>
</dbReference>
<dbReference type="Pfam" id="PF00072">
    <property type="entry name" value="Response_reg"/>
    <property type="match status" value="1"/>
</dbReference>
<organism evidence="15 16">
    <name type="scientific">Kineobactrum salinum</name>
    <dbReference type="NCBI Taxonomy" id="2708301"/>
    <lineage>
        <taxon>Bacteria</taxon>
        <taxon>Pseudomonadati</taxon>
        <taxon>Pseudomonadota</taxon>
        <taxon>Gammaproteobacteria</taxon>
        <taxon>Cellvibrionales</taxon>
        <taxon>Halieaceae</taxon>
        <taxon>Kineobactrum</taxon>
    </lineage>
</organism>
<keyword evidence="5" id="KW-0547">Nucleotide-binding</keyword>
<evidence type="ECO:0000313" key="16">
    <source>
        <dbReference type="Proteomes" id="UP000477680"/>
    </source>
</evidence>
<comment type="catalytic activity">
    <reaction evidence="1">
        <text>ATP + protein L-histidine = ADP + protein N-phospho-L-histidine.</text>
        <dbReference type="EC" id="2.7.13.3"/>
    </reaction>
</comment>
<keyword evidence="10" id="KW-1133">Transmembrane helix</keyword>
<evidence type="ECO:0000256" key="8">
    <source>
        <dbReference type="ARBA" id="ARBA00023012"/>
    </source>
</evidence>
<dbReference type="Pfam" id="PF02518">
    <property type="entry name" value="HATPase_c"/>
    <property type="match status" value="1"/>
</dbReference>
<feature type="domain" description="Histidine kinase" evidence="11">
    <location>
        <begin position="463"/>
        <end position="686"/>
    </location>
</feature>
<dbReference type="Pfam" id="PF00512">
    <property type="entry name" value="HisKA"/>
    <property type="match status" value="1"/>
</dbReference>
<dbReference type="InterPro" id="IPR036097">
    <property type="entry name" value="HisK_dim/P_sf"/>
</dbReference>
<keyword evidence="10" id="KW-0472">Membrane</keyword>
<dbReference type="InterPro" id="IPR005467">
    <property type="entry name" value="His_kinase_dom"/>
</dbReference>
<keyword evidence="10" id="KW-0812">Transmembrane</keyword>
<dbReference type="SMART" id="SM00086">
    <property type="entry name" value="PAC"/>
    <property type="match status" value="2"/>
</dbReference>
<dbReference type="PRINTS" id="PR00344">
    <property type="entry name" value="BCTRLSENSOR"/>
</dbReference>
<dbReference type="Gene3D" id="3.30.565.10">
    <property type="entry name" value="Histidine kinase-like ATPase, C-terminal domain"/>
    <property type="match status" value="1"/>
</dbReference>
<keyword evidence="7" id="KW-0067">ATP-binding</keyword>
<dbReference type="SMART" id="SM00091">
    <property type="entry name" value="PAS"/>
    <property type="match status" value="2"/>
</dbReference>
<feature type="transmembrane region" description="Helical" evidence="10">
    <location>
        <begin position="152"/>
        <end position="177"/>
    </location>
</feature>